<sequence>MTSKLFYGDNSNVLRTQIADAEIFQGKKPGFPFGDPASVRRAKRKDVKAQID</sequence>
<feature type="region of interest" description="Disordered" evidence="1">
    <location>
        <begin position="33"/>
        <end position="52"/>
    </location>
</feature>
<evidence type="ECO:0000313" key="2">
    <source>
        <dbReference type="EMBL" id="WWM70663.1"/>
    </source>
</evidence>
<name>A0ABZ2G0P0_9SPHN</name>
<reference evidence="2 3" key="1">
    <citation type="submission" date="2024-02" db="EMBL/GenBank/DDBJ databases">
        <title>Full genome sequence of Sphingomonas kaistensis.</title>
        <authorList>
            <person name="Poletto B.L."/>
            <person name="Silva G."/>
            <person name="Galante D."/>
            <person name="Campos K.R."/>
            <person name="Santos M.B.N."/>
            <person name="Sacchi C.T."/>
        </authorList>
    </citation>
    <scope>NUCLEOTIDE SEQUENCE [LARGE SCALE GENOMIC DNA]</scope>
    <source>
        <strain evidence="2 3">MA4R</strain>
    </source>
</reference>
<gene>
    <name evidence="2" type="ORF">V6R86_08255</name>
</gene>
<dbReference type="Proteomes" id="UP001382935">
    <property type="component" value="Chromosome"/>
</dbReference>
<dbReference type="EMBL" id="CP145607">
    <property type="protein sequence ID" value="WWM70663.1"/>
    <property type="molecule type" value="Genomic_DNA"/>
</dbReference>
<evidence type="ECO:0000313" key="3">
    <source>
        <dbReference type="Proteomes" id="UP001382935"/>
    </source>
</evidence>
<dbReference type="RefSeq" id="WP_338503615.1">
    <property type="nucleotide sequence ID" value="NZ_CP145607.1"/>
</dbReference>
<accession>A0ABZ2G0P0</accession>
<proteinExistence type="predicted"/>
<evidence type="ECO:0000256" key="1">
    <source>
        <dbReference type="SAM" id="MobiDB-lite"/>
    </source>
</evidence>
<organism evidence="2 3">
    <name type="scientific">Sphingomonas kaistensis</name>
    <dbReference type="NCBI Taxonomy" id="298708"/>
    <lineage>
        <taxon>Bacteria</taxon>
        <taxon>Pseudomonadati</taxon>
        <taxon>Pseudomonadota</taxon>
        <taxon>Alphaproteobacteria</taxon>
        <taxon>Sphingomonadales</taxon>
        <taxon>Sphingomonadaceae</taxon>
        <taxon>Sphingomonas</taxon>
    </lineage>
</organism>
<keyword evidence="3" id="KW-1185">Reference proteome</keyword>
<protein>
    <submittedName>
        <fullName evidence="2">Uncharacterized protein</fullName>
    </submittedName>
</protein>